<dbReference type="AlphaFoldDB" id="A0A2H5QP92"/>
<dbReference type="Pfam" id="PF08241">
    <property type="entry name" value="Methyltransf_11"/>
    <property type="match status" value="1"/>
</dbReference>
<gene>
    <name evidence="2" type="ORF">CUMW_248830</name>
</gene>
<name>A0A2H5QP92_CITUN</name>
<evidence type="ECO:0000313" key="3">
    <source>
        <dbReference type="Proteomes" id="UP000236630"/>
    </source>
</evidence>
<dbReference type="PANTHER" id="PTHR45180:SF1">
    <property type="entry name" value="OS01G0307686 PROTEIN"/>
    <property type="match status" value="1"/>
</dbReference>
<dbReference type="STRING" id="55188.A0A2H5QP92"/>
<dbReference type="CDD" id="cd02440">
    <property type="entry name" value="AdoMet_MTases"/>
    <property type="match status" value="1"/>
</dbReference>
<evidence type="ECO:0000259" key="1">
    <source>
        <dbReference type="Pfam" id="PF08241"/>
    </source>
</evidence>
<organism evidence="2 3">
    <name type="scientific">Citrus unshiu</name>
    <name type="common">Satsuma mandarin</name>
    <name type="synonym">Citrus nobilis var. unshiu</name>
    <dbReference type="NCBI Taxonomy" id="55188"/>
    <lineage>
        <taxon>Eukaryota</taxon>
        <taxon>Viridiplantae</taxon>
        <taxon>Streptophyta</taxon>
        <taxon>Embryophyta</taxon>
        <taxon>Tracheophyta</taxon>
        <taxon>Spermatophyta</taxon>
        <taxon>Magnoliopsida</taxon>
        <taxon>eudicotyledons</taxon>
        <taxon>Gunneridae</taxon>
        <taxon>Pentapetalae</taxon>
        <taxon>rosids</taxon>
        <taxon>malvids</taxon>
        <taxon>Sapindales</taxon>
        <taxon>Rutaceae</taxon>
        <taxon>Aurantioideae</taxon>
        <taxon>Citrus</taxon>
    </lineage>
</organism>
<comment type="caution">
    <text evidence="2">The sequence shown here is derived from an EMBL/GenBank/DDBJ whole genome shotgun (WGS) entry which is preliminary data.</text>
</comment>
<dbReference type="EMBL" id="BDQV01000579">
    <property type="protein sequence ID" value="GAY66446.1"/>
    <property type="molecule type" value="Genomic_DNA"/>
</dbReference>
<dbReference type="InterPro" id="IPR013216">
    <property type="entry name" value="Methyltransf_11"/>
</dbReference>
<dbReference type="Proteomes" id="UP000236630">
    <property type="component" value="Unassembled WGS sequence"/>
</dbReference>
<protein>
    <recommendedName>
        <fullName evidence="1">Methyltransferase type 11 domain-containing protein</fullName>
    </recommendedName>
</protein>
<evidence type="ECO:0000313" key="2">
    <source>
        <dbReference type="EMBL" id="GAY66446.1"/>
    </source>
</evidence>
<accession>A0A2H5QP92</accession>
<dbReference type="PANTHER" id="PTHR45180">
    <property type="entry name" value="OS01G0307686 PROTEIN"/>
    <property type="match status" value="1"/>
</dbReference>
<dbReference type="InterPro" id="IPR029063">
    <property type="entry name" value="SAM-dependent_MTases_sf"/>
</dbReference>
<feature type="domain" description="Methyltransferase type 11" evidence="1">
    <location>
        <begin position="39"/>
        <end position="119"/>
    </location>
</feature>
<dbReference type="SUPFAM" id="SSF53335">
    <property type="entry name" value="S-adenosyl-L-methionine-dependent methyltransferases"/>
    <property type="match status" value="1"/>
</dbReference>
<sequence length="273" mass="30691">MAELFIKQAKQYAETRPNYPEELFKFITSKTTNHDLAWDVGTGSGQAAASLSGIFENVIGTETSPKQIEFATKLPNIRYELTSPAMSIAELEQNVAAQSTVDLVTIAQAMHWFDLPQFYNQVKWPVDGADSTGPFDRFVIEKTMDQEGYFTYIRSWSAYQTAKDKGVELLTENVIENFRRAWNEDGQSRKYMYVSSGGPLDTSESAHVSSPITVRYSSTTVYNREIQRLLLICIRSAIKLLRSSEATKPDLNPQLYFSLLPPSIQSAISGIQI</sequence>
<dbReference type="Gene3D" id="1.10.10.2560">
    <property type="match status" value="1"/>
</dbReference>
<dbReference type="GO" id="GO:0008757">
    <property type="term" value="F:S-adenosylmethionine-dependent methyltransferase activity"/>
    <property type="evidence" value="ECO:0007669"/>
    <property type="project" value="InterPro"/>
</dbReference>
<proteinExistence type="predicted"/>
<reference evidence="2 3" key="1">
    <citation type="journal article" date="2017" name="Front. Genet.">
        <title>Draft sequencing of the heterozygous diploid genome of Satsuma (Citrus unshiu Marc.) using a hybrid assembly approach.</title>
        <authorList>
            <person name="Shimizu T."/>
            <person name="Tanizawa Y."/>
            <person name="Mochizuki T."/>
            <person name="Nagasaki H."/>
            <person name="Yoshioka T."/>
            <person name="Toyoda A."/>
            <person name="Fujiyama A."/>
            <person name="Kaminuma E."/>
            <person name="Nakamura Y."/>
        </authorList>
    </citation>
    <scope>NUCLEOTIDE SEQUENCE [LARGE SCALE GENOMIC DNA]</scope>
    <source>
        <strain evidence="3">cv. Miyagawa wase</strain>
    </source>
</reference>
<dbReference type="Gene3D" id="3.40.50.150">
    <property type="entry name" value="Vaccinia Virus protein VP39"/>
    <property type="match status" value="1"/>
</dbReference>
<keyword evidence="3" id="KW-1185">Reference proteome</keyword>